<name>A0A0M3I7M4_ASCLU</name>
<dbReference type="AlphaFoldDB" id="A0A0M3I7M4"/>
<dbReference type="Proteomes" id="UP000036681">
    <property type="component" value="Unplaced"/>
</dbReference>
<accession>A0A0M3I7M4</accession>
<reference evidence="2" key="1">
    <citation type="submission" date="2017-02" db="UniProtKB">
        <authorList>
            <consortium name="WormBaseParasite"/>
        </authorList>
    </citation>
    <scope>IDENTIFICATION</scope>
</reference>
<dbReference type="WBParaSite" id="ALUE_0001321001-mRNA-1">
    <property type="protein sequence ID" value="ALUE_0001321001-mRNA-1"/>
    <property type="gene ID" value="ALUE_0001321001"/>
</dbReference>
<proteinExistence type="predicted"/>
<protein>
    <submittedName>
        <fullName evidence="2">Uncharacterized protein</fullName>
    </submittedName>
</protein>
<evidence type="ECO:0000313" key="2">
    <source>
        <dbReference type="WBParaSite" id="ALUE_0001321001-mRNA-1"/>
    </source>
</evidence>
<keyword evidence="1" id="KW-1185">Reference proteome</keyword>
<organism evidence="1 2">
    <name type="scientific">Ascaris lumbricoides</name>
    <name type="common">Giant roundworm</name>
    <dbReference type="NCBI Taxonomy" id="6252"/>
    <lineage>
        <taxon>Eukaryota</taxon>
        <taxon>Metazoa</taxon>
        <taxon>Ecdysozoa</taxon>
        <taxon>Nematoda</taxon>
        <taxon>Chromadorea</taxon>
        <taxon>Rhabditida</taxon>
        <taxon>Spirurina</taxon>
        <taxon>Ascaridomorpha</taxon>
        <taxon>Ascaridoidea</taxon>
        <taxon>Ascarididae</taxon>
        <taxon>Ascaris</taxon>
    </lineage>
</organism>
<evidence type="ECO:0000313" key="1">
    <source>
        <dbReference type="Proteomes" id="UP000036681"/>
    </source>
</evidence>
<sequence length="444" mass="51804">MKALMGQLGKQLYSNLLPHQQKRLLSCLNDIGDKSDLIEGAKCLTTARNLASKKASKFTHTTSMNDSKKSSPIAMKALHGNIAQNSFILKHDGTKCTNPPFLSNFSVSFSPPAQTRSQMPTYKSRPSSINSTADRFLKLNNSSYRTSVVSTEMSQHYNSDSSKLRETVERLSLEAIIMPQKPLFAEEVHRKTSFPSPVWSSNVDSIPASHETFRLKKYSKTIHLGADNKRRSDDIFQILKENIVNRRMAFKMPITFINNKRGWREKRFNQRWRKSLNPMRYLRTYSMKCIGRMSYNQRMNEPYDIKRIKRRRFTMKRKNGRFEFFSSKNPLKRRKRNSYAFVDDEADGHLMRNFQIKKMERISKLIDPTPKSLAQRVTHLIRSAIHGNETLKEGEWSEAYKRLLRFKKALEEKKKLPGARVYERRLYDIVVDSKYPTISPKRKV</sequence>